<reference evidence="1 2" key="1">
    <citation type="submission" date="2016-03" db="EMBL/GenBank/DDBJ databases">
        <title>Whole genome sequencing of Grifola frondosa 9006-11.</title>
        <authorList>
            <person name="Min B."/>
            <person name="Park H."/>
            <person name="Kim J.-G."/>
            <person name="Cho H."/>
            <person name="Oh Y.-L."/>
            <person name="Kong W.-S."/>
            <person name="Choi I.-G."/>
        </authorList>
    </citation>
    <scope>NUCLEOTIDE SEQUENCE [LARGE SCALE GENOMIC DNA]</scope>
    <source>
        <strain evidence="1 2">9006-11</strain>
    </source>
</reference>
<protein>
    <submittedName>
        <fullName evidence="1">Uncharacterized protein</fullName>
    </submittedName>
</protein>
<comment type="caution">
    <text evidence="1">The sequence shown here is derived from an EMBL/GenBank/DDBJ whole genome shotgun (WGS) entry which is preliminary data.</text>
</comment>
<evidence type="ECO:0000313" key="2">
    <source>
        <dbReference type="Proteomes" id="UP000092993"/>
    </source>
</evidence>
<name>A0A1C7MMI1_GRIFR</name>
<keyword evidence="2" id="KW-1185">Reference proteome</keyword>
<gene>
    <name evidence="1" type="ORF">A0H81_03965</name>
</gene>
<dbReference type="AlphaFoldDB" id="A0A1C7MMI1"/>
<dbReference type="STRING" id="5627.A0A1C7MMI1"/>
<sequence length="116" mass="12986">MLEEVEDVPNLLPHSKVPLYNGVALFPSRPQRAALHSALLRILDLEYQKAPKDKKAERGHGEQKGSHAFLLCSDAATVLRVDTVPLAIALWRVRMWEGGGREDSADPTGGWTFKRW</sequence>
<accession>A0A1C7MMI1</accession>
<dbReference type="Proteomes" id="UP000092993">
    <property type="component" value="Unassembled WGS sequence"/>
</dbReference>
<organism evidence="1 2">
    <name type="scientific">Grifola frondosa</name>
    <name type="common">Maitake</name>
    <name type="synonym">Polyporus frondosus</name>
    <dbReference type="NCBI Taxonomy" id="5627"/>
    <lineage>
        <taxon>Eukaryota</taxon>
        <taxon>Fungi</taxon>
        <taxon>Dikarya</taxon>
        <taxon>Basidiomycota</taxon>
        <taxon>Agaricomycotina</taxon>
        <taxon>Agaricomycetes</taxon>
        <taxon>Polyporales</taxon>
        <taxon>Grifolaceae</taxon>
        <taxon>Grifola</taxon>
    </lineage>
</organism>
<evidence type="ECO:0000313" key="1">
    <source>
        <dbReference type="EMBL" id="OBZ76184.1"/>
    </source>
</evidence>
<dbReference type="EMBL" id="LUGG01000003">
    <property type="protein sequence ID" value="OBZ76184.1"/>
    <property type="molecule type" value="Genomic_DNA"/>
</dbReference>
<proteinExistence type="predicted"/>
<dbReference type="OrthoDB" id="3363286at2759"/>